<dbReference type="AlphaFoldDB" id="A0A8D4UVF7"/>
<dbReference type="Gene3D" id="3.40.109.10">
    <property type="entry name" value="NADH Oxidase"/>
    <property type="match status" value="1"/>
</dbReference>
<evidence type="ECO:0000256" key="1">
    <source>
        <dbReference type="ARBA" id="ARBA00007118"/>
    </source>
</evidence>
<sequence>MDFKTLCTGCRTYRRFTQEKIAPEVLDELMDNVRIANSAMNGQVLRYVLVKDPDLVAKMQPMIHWAAALPKELGTPKVGEQPTAFVLICKEGRGNPWADVDVGIAARTITLNAYSYGIGSAMLGAVEFPKMTELLGVPEDWNPRLLIALGYPGCKSTIVDVPENGSIKYYLDENKDYCVPKRPLDEICIKK</sequence>
<dbReference type="SUPFAM" id="SSF55469">
    <property type="entry name" value="FMN-dependent nitroreductase-like"/>
    <property type="match status" value="1"/>
</dbReference>
<evidence type="ECO:0000256" key="2">
    <source>
        <dbReference type="ARBA" id="ARBA00023002"/>
    </source>
</evidence>
<proteinExistence type="inferred from homology"/>
<dbReference type="PANTHER" id="PTHR43673:SF10">
    <property type="entry name" value="NADH DEHYDROGENASE_NAD(P)H NITROREDUCTASE XCC3605-RELATED"/>
    <property type="match status" value="1"/>
</dbReference>
<dbReference type="Gene3D" id="2.20.180.10">
    <property type="entry name" value="putative fmn-dependent nitroreductase like domains"/>
    <property type="match status" value="1"/>
</dbReference>
<dbReference type="RefSeq" id="WP_108850571.1">
    <property type="nucleotide sequence ID" value="NZ_AP019697.1"/>
</dbReference>
<dbReference type="PANTHER" id="PTHR43673">
    <property type="entry name" value="NAD(P)H NITROREDUCTASE YDGI-RELATED"/>
    <property type="match status" value="1"/>
</dbReference>
<accession>A0A8D4UVF7</accession>
<dbReference type="EMBL" id="AP019697">
    <property type="protein sequence ID" value="BBK25738.1"/>
    <property type="molecule type" value="Genomic_DNA"/>
</dbReference>
<evidence type="ECO:0000313" key="4">
    <source>
        <dbReference type="EMBL" id="BBK25738.1"/>
    </source>
</evidence>
<dbReference type="GO" id="GO:0016491">
    <property type="term" value="F:oxidoreductase activity"/>
    <property type="evidence" value="ECO:0007669"/>
    <property type="project" value="UniProtKB-KW"/>
</dbReference>
<dbReference type="Pfam" id="PF00881">
    <property type="entry name" value="Nitroreductase"/>
    <property type="match status" value="1"/>
</dbReference>
<keyword evidence="5" id="KW-1185">Reference proteome</keyword>
<dbReference type="Proteomes" id="UP000320585">
    <property type="component" value="Chromosome"/>
</dbReference>
<dbReference type="InterPro" id="IPR029479">
    <property type="entry name" value="Nitroreductase"/>
</dbReference>
<organism evidence="4 5">
    <name type="scientific">Dialister hominis</name>
    <dbReference type="NCBI Taxonomy" id="2582419"/>
    <lineage>
        <taxon>Bacteria</taxon>
        <taxon>Bacillati</taxon>
        <taxon>Bacillota</taxon>
        <taxon>Negativicutes</taxon>
        <taxon>Veillonellales</taxon>
        <taxon>Veillonellaceae</taxon>
        <taxon>Dialister</taxon>
    </lineage>
</organism>
<reference evidence="5" key="1">
    <citation type="submission" date="2019-05" db="EMBL/GenBank/DDBJ databases">
        <title>Complete genome sequencing of Dialister sp. strain 5BBH33.</title>
        <authorList>
            <person name="Sakamoto M."/>
            <person name="Murakami T."/>
            <person name="Mori H."/>
        </authorList>
    </citation>
    <scope>NUCLEOTIDE SEQUENCE [LARGE SCALE GENOMIC DNA]</scope>
    <source>
        <strain evidence="5">5BBH33</strain>
    </source>
</reference>
<dbReference type="GeneID" id="92716893"/>
<dbReference type="OrthoDB" id="9804207at2"/>
<name>A0A8D4UVF7_9FIRM</name>
<keyword evidence="2" id="KW-0560">Oxidoreductase</keyword>
<protein>
    <recommendedName>
        <fullName evidence="3">Nitroreductase domain-containing protein</fullName>
    </recommendedName>
</protein>
<feature type="domain" description="Nitroreductase" evidence="3">
    <location>
        <begin position="11"/>
        <end position="151"/>
    </location>
</feature>
<comment type="similarity">
    <text evidence="1">Belongs to the nitroreductase family.</text>
</comment>
<dbReference type="CDD" id="cd02062">
    <property type="entry name" value="Nitro_FMN_reductase"/>
    <property type="match status" value="1"/>
</dbReference>
<dbReference type="InterPro" id="IPR023312">
    <property type="entry name" value="Put_nitroreductase_C_bac"/>
</dbReference>
<gene>
    <name evidence="4" type="ORF">Dia5BBH33_16730</name>
</gene>
<dbReference type="InterPro" id="IPR000415">
    <property type="entry name" value="Nitroreductase-like"/>
</dbReference>
<evidence type="ECO:0000313" key="5">
    <source>
        <dbReference type="Proteomes" id="UP000320585"/>
    </source>
</evidence>
<evidence type="ECO:0000259" key="3">
    <source>
        <dbReference type="Pfam" id="PF00881"/>
    </source>
</evidence>
<dbReference type="KEGG" id="dho:Dia5BBH33_16730"/>